<dbReference type="AlphaFoldDB" id="A0A3B0YE91"/>
<dbReference type="CDD" id="cd18808">
    <property type="entry name" value="SF1_C_Upf1"/>
    <property type="match status" value="1"/>
</dbReference>
<evidence type="ECO:0000259" key="6">
    <source>
        <dbReference type="Pfam" id="PF13086"/>
    </source>
</evidence>
<accession>A0A3B0YE91</accession>
<keyword evidence="2" id="KW-0547">Nucleotide-binding</keyword>
<evidence type="ECO:0000256" key="5">
    <source>
        <dbReference type="ARBA" id="ARBA00022840"/>
    </source>
</evidence>
<evidence type="ECO:0000256" key="1">
    <source>
        <dbReference type="ARBA" id="ARBA00007913"/>
    </source>
</evidence>
<dbReference type="InterPro" id="IPR027417">
    <property type="entry name" value="P-loop_NTPase"/>
</dbReference>
<sequence length="915" mass="102572">NRDLSIWNVFKLEDKYWLDAEFEELASGEFPRIPLPLEVGESLLKKHTLKIRETSLVYALLFIGGRLTGLSGFAAERDICSPLIYYDAELKHDEGHYYIQIDINSPHLNTPLITEISAAENEDARLSDFPDIGGGTNNTGLDNTGLDNKVLGDIVSWLNNYSIVDKTLELVRFPRLVNSSDARGMIKDSDNGLRAIPAAALLLVDRPKGSRGVLHELNVLESGVESGDNYSAPLKALLSGDHKDSAGNGIADAANMNDHIISENIIPGLLSEAQGVALKIAANHVLGLVSGPPGTGKSYTIAAVALDRMMQGEHVLIVSETDQALDVISNKLAVDFKVSNALLRTGKKEFLRELKKLLDSWLKTGVDATNAQEIKDLKNTLLAVQKKILKVEASFITRAKQSIGWGQGIARVNEKPRVGVIGRIKMAYIGWRVKRANLHWENIKELEALLKKRDIEAARYLKQGLNRSVAQLLKFNRKELSKFNMAIRARSSHKQLSLHNEIDYAQLFGAFPVWLASLDMIHHSLPLKKELFDLLIIDEATQCDIASVLPALQRAKRVLIVGDSKQLKHVSFLSRKNEQKMFVDSGLKALSYETYSYKKNSILDLVSNKIVSQDAVVMLDEHYRSKPDLISFSNTRFYNSRLKVMQHRPDEFMTGNIYIKKVAGQRNKQGVNKKEAEAVINQLIALVNDFSEAAIKPSLGILSPYRDQANYLHKRLVKQVSISDIEAHAIRVATPYGFQGDERDYMLISMSVDDDSMRAAAYLNREDMFNVAITRSRQRTYIFSSITYEKLPVNNLFRQYMSSINASPEKKAADELRFDDFQDKVCQVLQGYGITTYRSYPVAGRNVDILCSYNGKTLAIDLIGFPGECSEFLELQTYYLFCRAGLSVFPLSYGLWVLNNNLCIKEIKNRLSVKV</sequence>
<dbReference type="EMBL" id="UOFJ01000664">
    <property type="protein sequence ID" value="VAW72489.1"/>
    <property type="molecule type" value="Genomic_DNA"/>
</dbReference>
<comment type="similarity">
    <text evidence="1">Belongs to the DNA2/NAM7 helicase family.</text>
</comment>
<evidence type="ECO:0000256" key="3">
    <source>
        <dbReference type="ARBA" id="ARBA00022801"/>
    </source>
</evidence>
<evidence type="ECO:0000259" key="7">
    <source>
        <dbReference type="Pfam" id="PF13087"/>
    </source>
</evidence>
<feature type="non-terminal residue" evidence="8">
    <location>
        <position position="1"/>
    </location>
</feature>
<dbReference type="PANTHER" id="PTHR43788:SF8">
    <property type="entry name" value="DNA-BINDING PROTEIN SMUBP-2"/>
    <property type="match status" value="1"/>
</dbReference>
<organism evidence="8">
    <name type="scientific">hydrothermal vent metagenome</name>
    <dbReference type="NCBI Taxonomy" id="652676"/>
    <lineage>
        <taxon>unclassified sequences</taxon>
        <taxon>metagenomes</taxon>
        <taxon>ecological metagenomes</taxon>
    </lineage>
</organism>
<dbReference type="Gene3D" id="3.40.50.300">
    <property type="entry name" value="P-loop containing nucleotide triphosphate hydrolases"/>
    <property type="match status" value="2"/>
</dbReference>
<dbReference type="Pfam" id="PF13086">
    <property type="entry name" value="AAA_11"/>
    <property type="match status" value="1"/>
</dbReference>
<protein>
    <submittedName>
        <fullName evidence="8">DNA helicase</fullName>
    </submittedName>
</protein>
<evidence type="ECO:0000256" key="4">
    <source>
        <dbReference type="ARBA" id="ARBA00022806"/>
    </source>
</evidence>
<feature type="domain" description="DNA2/NAM7 helicase helicase" evidence="6">
    <location>
        <begin position="274"/>
        <end position="568"/>
    </location>
</feature>
<proteinExistence type="inferred from homology"/>
<dbReference type="GO" id="GO:0016787">
    <property type="term" value="F:hydrolase activity"/>
    <property type="evidence" value="ECO:0007669"/>
    <property type="project" value="UniProtKB-KW"/>
</dbReference>
<keyword evidence="3" id="KW-0378">Hydrolase</keyword>
<dbReference type="InterPro" id="IPR047187">
    <property type="entry name" value="SF1_C_Upf1"/>
</dbReference>
<dbReference type="PANTHER" id="PTHR43788">
    <property type="entry name" value="DNA2/NAM7 HELICASE FAMILY MEMBER"/>
    <property type="match status" value="1"/>
</dbReference>
<feature type="domain" description="DNA2/NAM7 helicase-like C-terminal" evidence="7">
    <location>
        <begin position="609"/>
        <end position="784"/>
    </location>
</feature>
<reference evidence="8" key="1">
    <citation type="submission" date="2018-06" db="EMBL/GenBank/DDBJ databases">
        <authorList>
            <person name="Zhirakovskaya E."/>
        </authorList>
    </citation>
    <scope>NUCLEOTIDE SEQUENCE</scope>
</reference>
<keyword evidence="5" id="KW-0067">ATP-binding</keyword>
<evidence type="ECO:0000313" key="8">
    <source>
        <dbReference type="EMBL" id="VAW72489.1"/>
    </source>
</evidence>
<gene>
    <name evidence="8" type="ORF">MNBD_GAMMA10-586</name>
</gene>
<keyword evidence="4 8" id="KW-0347">Helicase</keyword>
<evidence type="ECO:0000256" key="2">
    <source>
        <dbReference type="ARBA" id="ARBA00022741"/>
    </source>
</evidence>
<name>A0A3B0YE91_9ZZZZ</name>
<dbReference type="InterPro" id="IPR041679">
    <property type="entry name" value="DNA2/NAM7-like_C"/>
</dbReference>
<dbReference type="InterPro" id="IPR041677">
    <property type="entry name" value="DNA2/NAM7_AAA_11"/>
</dbReference>
<dbReference type="SUPFAM" id="SSF52540">
    <property type="entry name" value="P-loop containing nucleoside triphosphate hydrolases"/>
    <property type="match status" value="1"/>
</dbReference>
<dbReference type="InterPro" id="IPR050534">
    <property type="entry name" value="Coronavir_polyprotein_1ab"/>
</dbReference>
<dbReference type="GO" id="GO:0043139">
    <property type="term" value="F:5'-3' DNA helicase activity"/>
    <property type="evidence" value="ECO:0007669"/>
    <property type="project" value="TreeGrafter"/>
</dbReference>
<dbReference type="GO" id="GO:0005524">
    <property type="term" value="F:ATP binding"/>
    <property type="evidence" value="ECO:0007669"/>
    <property type="project" value="UniProtKB-KW"/>
</dbReference>
<dbReference type="Pfam" id="PF13087">
    <property type="entry name" value="AAA_12"/>
    <property type="match status" value="1"/>
</dbReference>